<feature type="transmembrane region" description="Helical" evidence="10">
    <location>
        <begin position="262"/>
        <end position="286"/>
    </location>
</feature>
<dbReference type="Proteomes" id="UP000007266">
    <property type="component" value="Linkage group 3"/>
</dbReference>
<evidence type="ECO:0000256" key="4">
    <source>
        <dbReference type="ARBA" id="ARBA00022692"/>
    </source>
</evidence>
<dbReference type="HOGENOM" id="CLU_059644_0_0_1"/>
<dbReference type="PhylomeDB" id="D6WEV3"/>
<organism evidence="11 12">
    <name type="scientific">Tribolium castaneum</name>
    <name type="common">Red flour beetle</name>
    <dbReference type="NCBI Taxonomy" id="7070"/>
    <lineage>
        <taxon>Eukaryota</taxon>
        <taxon>Metazoa</taxon>
        <taxon>Ecdysozoa</taxon>
        <taxon>Arthropoda</taxon>
        <taxon>Hexapoda</taxon>
        <taxon>Insecta</taxon>
        <taxon>Pterygota</taxon>
        <taxon>Neoptera</taxon>
        <taxon>Endopterygota</taxon>
        <taxon>Coleoptera</taxon>
        <taxon>Polyphaga</taxon>
        <taxon>Cucujiformia</taxon>
        <taxon>Tenebrionidae</taxon>
        <taxon>Tenebrionidae incertae sedis</taxon>
        <taxon>Tribolium</taxon>
    </lineage>
</organism>
<keyword evidence="12" id="KW-1185">Reference proteome</keyword>
<feature type="transmembrane region" description="Helical" evidence="10">
    <location>
        <begin position="36"/>
        <end position="57"/>
    </location>
</feature>
<feature type="transmembrane region" description="Helical" evidence="10">
    <location>
        <begin position="69"/>
        <end position="88"/>
    </location>
</feature>
<keyword evidence="4 10" id="KW-0812">Transmembrane</keyword>
<dbReference type="EMBL" id="KQ971318">
    <property type="protein sequence ID" value="EFA01419.1"/>
    <property type="molecule type" value="Genomic_DNA"/>
</dbReference>
<sequence length="394" mass="46074">MISFEEKHLTNVRESDVLWLGRIMSLEIVQYKPMRFILNIIAVSIIALTLIQTYLFLQKFDGLYLIKYASVYTASLFILFSIIAAPFLTKFSTEALNNLEYWPIESAGAQIEKQIQREAIYINTFFVVNMVVSLISGVAHMIPLDDDKELFYPLAIFEEFAPKWKNWLEWGYRLSFLVVPVVMLNSSYVGIYTLSNFRFQISLFNHLLKNINFPLNDNEQTIELMDDQKYQNEINKRLKFCIKRQTHLYKVAHYVTGKVKHLSFFVAILTILLLIAVIVFLFSFQGTFENRYFRIITLVLTAGNTFIHVIIMGNRIEEETEKIFENLKSLNWSSWNLQNRQVYLIFLHNNEEHFKVPISENASVNYELGISMAKTICSMVSVMSQLKNIDYSKN</sequence>
<keyword evidence="6 10" id="KW-1133">Transmembrane helix</keyword>
<protein>
    <recommendedName>
        <fullName evidence="10">Odorant receptor</fullName>
    </recommendedName>
</protein>
<feature type="transmembrane region" description="Helical" evidence="10">
    <location>
        <begin position="170"/>
        <end position="194"/>
    </location>
</feature>
<dbReference type="AlphaFoldDB" id="D6WEV3"/>
<dbReference type="GO" id="GO:0005549">
    <property type="term" value="F:odorant binding"/>
    <property type="evidence" value="ECO:0007669"/>
    <property type="project" value="InterPro"/>
</dbReference>
<name>D6WEV3_TRICA</name>
<dbReference type="GO" id="GO:0004984">
    <property type="term" value="F:olfactory receptor activity"/>
    <property type="evidence" value="ECO:0000318"/>
    <property type="project" value="GO_Central"/>
</dbReference>
<evidence type="ECO:0000256" key="6">
    <source>
        <dbReference type="ARBA" id="ARBA00022989"/>
    </source>
</evidence>
<reference evidence="11 12" key="2">
    <citation type="journal article" date="2010" name="Nucleic Acids Res.">
        <title>BeetleBase in 2010: revisions to provide comprehensive genomic information for Tribolium castaneum.</title>
        <authorList>
            <person name="Kim H.S."/>
            <person name="Murphy T."/>
            <person name="Xia J."/>
            <person name="Caragea D."/>
            <person name="Park Y."/>
            <person name="Beeman R.W."/>
            <person name="Lorenzen M.D."/>
            <person name="Butcher S."/>
            <person name="Manak J.R."/>
            <person name="Brown S.J."/>
        </authorList>
    </citation>
    <scope>GENOME REANNOTATION</scope>
    <source>
        <strain evidence="11 12">Georgia GA2</strain>
    </source>
</reference>
<dbReference type="GO" id="GO:0007165">
    <property type="term" value="P:signal transduction"/>
    <property type="evidence" value="ECO:0007669"/>
    <property type="project" value="UniProtKB-KW"/>
</dbReference>
<evidence type="ECO:0000256" key="5">
    <source>
        <dbReference type="ARBA" id="ARBA00022725"/>
    </source>
</evidence>
<evidence type="ECO:0000256" key="3">
    <source>
        <dbReference type="ARBA" id="ARBA00022606"/>
    </source>
</evidence>
<keyword evidence="3 10" id="KW-0716">Sensory transduction</keyword>
<dbReference type="Pfam" id="PF02949">
    <property type="entry name" value="7tm_6"/>
    <property type="match status" value="1"/>
</dbReference>
<evidence type="ECO:0000256" key="8">
    <source>
        <dbReference type="ARBA" id="ARBA00023170"/>
    </source>
</evidence>
<evidence type="ECO:0000256" key="1">
    <source>
        <dbReference type="ARBA" id="ARBA00004651"/>
    </source>
</evidence>
<dbReference type="PANTHER" id="PTHR21137:SF35">
    <property type="entry name" value="ODORANT RECEPTOR 19A-RELATED"/>
    <property type="match status" value="1"/>
</dbReference>
<keyword evidence="2" id="KW-1003">Cell membrane</keyword>
<feature type="transmembrane region" description="Helical" evidence="10">
    <location>
        <begin position="120"/>
        <end position="142"/>
    </location>
</feature>
<evidence type="ECO:0000256" key="9">
    <source>
        <dbReference type="ARBA" id="ARBA00023224"/>
    </source>
</evidence>
<evidence type="ECO:0000256" key="7">
    <source>
        <dbReference type="ARBA" id="ARBA00023136"/>
    </source>
</evidence>
<evidence type="ECO:0000313" key="11">
    <source>
        <dbReference type="EMBL" id="EFA01419.1"/>
    </source>
</evidence>
<dbReference type="InParanoid" id="D6WEV3"/>
<dbReference type="GO" id="GO:0005886">
    <property type="term" value="C:plasma membrane"/>
    <property type="evidence" value="ECO:0000318"/>
    <property type="project" value="GO_Central"/>
</dbReference>
<evidence type="ECO:0000256" key="2">
    <source>
        <dbReference type="ARBA" id="ARBA00022475"/>
    </source>
</evidence>
<keyword evidence="9 10" id="KW-0807">Transducer</keyword>
<dbReference type="GO" id="GO:0050911">
    <property type="term" value="P:detection of chemical stimulus involved in sensory perception of smell"/>
    <property type="evidence" value="ECO:0000318"/>
    <property type="project" value="GO_Central"/>
</dbReference>
<keyword evidence="5 10" id="KW-0552">Olfaction</keyword>
<evidence type="ECO:0000313" key="12">
    <source>
        <dbReference type="Proteomes" id="UP000007266"/>
    </source>
</evidence>
<feature type="transmembrane region" description="Helical" evidence="10">
    <location>
        <begin position="292"/>
        <end position="312"/>
    </location>
</feature>
<keyword evidence="7 10" id="KW-0472">Membrane</keyword>
<evidence type="ECO:0000256" key="10">
    <source>
        <dbReference type="RuleBase" id="RU351113"/>
    </source>
</evidence>
<accession>D6WEV3</accession>
<comment type="caution">
    <text evidence="10">Lacks conserved residue(s) required for the propagation of feature annotation.</text>
</comment>
<gene>
    <name evidence="11" type="primary">Or287</name>
    <name evidence="11" type="ORF">TcasGA2_TC030410</name>
</gene>
<comment type="subcellular location">
    <subcellularLocation>
        <location evidence="1 10">Cell membrane</location>
        <topology evidence="1 10">Multi-pass membrane protein</topology>
    </subcellularLocation>
</comment>
<reference evidence="11 12" key="1">
    <citation type="journal article" date="2008" name="Nature">
        <title>The genome of the model beetle and pest Tribolium castaneum.</title>
        <authorList>
            <consortium name="Tribolium Genome Sequencing Consortium"/>
            <person name="Richards S."/>
            <person name="Gibbs R.A."/>
            <person name="Weinstock G.M."/>
            <person name="Brown S.J."/>
            <person name="Denell R."/>
            <person name="Beeman R.W."/>
            <person name="Gibbs R."/>
            <person name="Beeman R.W."/>
            <person name="Brown S.J."/>
            <person name="Bucher G."/>
            <person name="Friedrich M."/>
            <person name="Grimmelikhuijzen C.J."/>
            <person name="Klingler M."/>
            <person name="Lorenzen M."/>
            <person name="Richards S."/>
            <person name="Roth S."/>
            <person name="Schroder R."/>
            <person name="Tautz D."/>
            <person name="Zdobnov E.M."/>
            <person name="Muzny D."/>
            <person name="Gibbs R.A."/>
            <person name="Weinstock G.M."/>
            <person name="Attaway T."/>
            <person name="Bell S."/>
            <person name="Buhay C.J."/>
            <person name="Chandrabose M.N."/>
            <person name="Chavez D."/>
            <person name="Clerk-Blankenburg K.P."/>
            <person name="Cree A."/>
            <person name="Dao M."/>
            <person name="Davis C."/>
            <person name="Chacko J."/>
            <person name="Dinh H."/>
            <person name="Dugan-Rocha S."/>
            <person name="Fowler G."/>
            <person name="Garner T.T."/>
            <person name="Garnes J."/>
            <person name="Gnirke A."/>
            <person name="Hawes A."/>
            <person name="Hernandez J."/>
            <person name="Hines S."/>
            <person name="Holder M."/>
            <person name="Hume J."/>
            <person name="Jhangiani S.N."/>
            <person name="Joshi V."/>
            <person name="Khan Z.M."/>
            <person name="Jackson L."/>
            <person name="Kovar C."/>
            <person name="Kowis A."/>
            <person name="Lee S."/>
            <person name="Lewis L.R."/>
            <person name="Margolis J."/>
            <person name="Morgan M."/>
            <person name="Nazareth L.V."/>
            <person name="Nguyen N."/>
            <person name="Okwuonu G."/>
            <person name="Parker D."/>
            <person name="Richards S."/>
            <person name="Ruiz S.J."/>
            <person name="Santibanez J."/>
            <person name="Savard J."/>
            <person name="Scherer S.E."/>
            <person name="Schneider B."/>
            <person name="Sodergren E."/>
            <person name="Tautz D."/>
            <person name="Vattahil S."/>
            <person name="Villasana D."/>
            <person name="White C.S."/>
            <person name="Wright R."/>
            <person name="Park Y."/>
            <person name="Beeman R.W."/>
            <person name="Lord J."/>
            <person name="Oppert B."/>
            <person name="Lorenzen M."/>
            <person name="Brown S."/>
            <person name="Wang L."/>
            <person name="Savard J."/>
            <person name="Tautz D."/>
            <person name="Richards S."/>
            <person name="Weinstock G."/>
            <person name="Gibbs R.A."/>
            <person name="Liu Y."/>
            <person name="Worley K."/>
            <person name="Weinstock G."/>
            <person name="Elsik C.G."/>
            <person name="Reese J.T."/>
            <person name="Elhaik E."/>
            <person name="Landan G."/>
            <person name="Graur D."/>
            <person name="Arensburger P."/>
            <person name="Atkinson P."/>
            <person name="Beeman R.W."/>
            <person name="Beidler J."/>
            <person name="Brown S.J."/>
            <person name="Demuth J.P."/>
            <person name="Drury D.W."/>
            <person name="Du Y.Z."/>
            <person name="Fujiwara H."/>
            <person name="Lorenzen M."/>
            <person name="Maselli V."/>
            <person name="Osanai M."/>
            <person name="Park Y."/>
            <person name="Robertson H.M."/>
            <person name="Tu Z."/>
            <person name="Wang J.J."/>
            <person name="Wang S."/>
            <person name="Richards S."/>
            <person name="Song H."/>
            <person name="Zhang L."/>
            <person name="Sodergren E."/>
            <person name="Werner D."/>
            <person name="Stanke M."/>
            <person name="Morgenstern B."/>
            <person name="Solovyev V."/>
            <person name="Kosarev P."/>
            <person name="Brown G."/>
            <person name="Chen H.C."/>
            <person name="Ermolaeva O."/>
            <person name="Hlavina W."/>
            <person name="Kapustin Y."/>
            <person name="Kiryutin B."/>
            <person name="Kitts P."/>
            <person name="Maglott D."/>
            <person name="Pruitt K."/>
            <person name="Sapojnikov V."/>
            <person name="Souvorov A."/>
            <person name="Mackey A.J."/>
            <person name="Waterhouse R.M."/>
            <person name="Wyder S."/>
            <person name="Zdobnov E.M."/>
            <person name="Zdobnov E.M."/>
            <person name="Wyder S."/>
            <person name="Kriventseva E.V."/>
            <person name="Kadowaki T."/>
            <person name="Bork P."/>
            <person name="Aranda M."/>
            <person name="Bao R."/>
            <person name="Beermann A."/>
            <person name="Berns N."/>
            <person name="Bolognesi R."/>
            <person name="Bonneton F."/>
            <person name="Bopp D."/>
            <person name="Brown S.J."/>
            <person name="Bucher G."/>
            <person name="Butts T."/>
            <person name="Chaumot A."/>
            <person name="Denell R.E."/>
            <person name="Ferrier D.E."/>
            <person name="Friedrich M."/>
            <person name="Gordon C.M."/>
            <person name="Jindra M."/>
            <person name="Klingler M."/>
            <person name="Lan Q."/>
            <person name="Lattorff H.M."/>
            <person name="Laudet V."/>
            <person name="von Levetsow C."/>
            <person name="Liu Z."/>
            <person name="Lutz R."/>
            <person name="Lynch J.A."/>
            <person name="da Fonseca R.N."/>
            <person name="Posnien N."/>
            <person name="Reuter R."/>
            <person name="Roth S."/>
            <person name="Savard J."/>
            <person name="Schinko J.B."/>
            <person name="Schmitt C."/>
            <person name="Schoppmeier M."/>
            <person name="Schroder R."/>
            <person name="Shippy T.D."/>
            <person name="Simonnet F."/>
            <person name="Marques-Souza H."/>
            <person name="Tautz D."/>
            <person name="Tomoyasu Y."/>
            <person name="Trauner J."/>
            <person name="Van der Zee M."/>
            <person name="Vervoort M."/>
            <person name="Wittkopp N."/>
            <person name="Wimmer E.A."/>
            <person name="Yang X."/>
            <person name="Jones A.K."/>
            <person name="Sattelle D.B."/>
            <person name="Ebert P.R."/>
            <person name="Nelson D."/>
            <person name="Scott J.G."/>
            <person name="Beeman R.W."/>
            <person name="Muthukrishnan S."/>
            <person name="Kramer K.J."/>
            <person name="Arakane Y."/>
            <person name="Beeman R.W."/>
            <person name="Zhu Q."/>
            <person name="Hogenkamp D."/>
            <person name="Dixit R."/>
            <person name="Oppert B."/>
            <person name="Jiang H."/>
            <person name="Zou Z."/>
            <person name="Marshall J."/>
            <person name="Elpidina E."/>
            <person name="Vinokurov K."/>
            <person name="Oppert C."/>
            <person name="Zou Z."/>
            <person name="Evans J."/>
            <person name="Lu Z."/>
            <person name="Zhao P."/>
            <person name="Sumathipala N."/>
            <person name="Altincicek B."/>
            <person name="Vilcinskas A."/>
            <person name="Williams M."/>
            <person name="Hultmark D."/>
            <person name="Hetru C."/>
            <person name="Jiang H."/>
            <person name="Grimmelikhuijzen C.J."/>
            <person name="Hauser F."/>
            <person name="Cazzamali G."/>
            <person name="Williamson M."/>
            <person name="Park Y."/>
            <person name="Li B."/>
            <person name="Tanaka Y."/>
            <person name="Predel R."/>
            <person name="Neupert S."/>
            <person name="Schachtner J."/>
            <person name="Verleyen P."/>
            <person name="Raible F."/>
            <person name="Bork P."/>
            <person name="Friedrich M."/>
            <person name="Walden K.K."/>
            <person name="Robertson H.M."/>
            <person name="Angeli S."/>
            <person name="Foret S."/>
            <person name="Bucher G."/>
            <person name="Schuetz S."/>
            <person name="Maleszka R."/>
            <person name="Wimmer E.A."/>
            <person name="Beeman R.W."/>
            <person name="Lorenzen M."/>
            <person name="Tomoyasu Y."/>
            <person name="Miller S.C."/>
            <person name="Grossmann D."/>
            <person name="Bucher G."/>
        </authorList>
    </citation>
    <scope>NUCLEOTIDE SEQUENCE [LARGE SCALE GENOMIC DNA]</scope>
    <source>
        <strain evidence="11 12">Georgia GA2</strain>
    </source>
</reference>
<proteinExistence type="inferred from homology"/>
<dbReference type="InterPro" id="IPR004117">
    <property type="entry name" value="7tm6_olfct_rcpt"/>
</dbReference>
<keyword evidence="8 10" id="KW-0675">Receptor</keyword>
<comment type="similarity">
    <text evidence="10">Belongs to the insect chemoreceptor superfamily. Heteromeric odorant receptor channel (TC 1.A.69) family.</text>
</comment>
<dbReference type="PANTHER" id="PTHR21137">
    <property type="entry name" value="ODORANT RECEPTOR"/>
    <property type="match status" value="1"/>
</dbReference>